<dbReference type="GO" id="GO:0004065">
    <property type="term" value="F:arylsulfatase activity"/>
    <property type="evidence" value="ECO:0007669"/>
    <property type="project" value="TreeGrafter"/>
</dbReference>
<feature type="domain" description="Sulfatase N-terminal" evidence="7">
    <location>
        <begin position="21"/>
        <end position="422"/>
    </location>
</feature>
<gene>
    <name evidence="8" type="primary">atsA_107</name>
    <name evidence="8" type="ORF">PDESU_01876</name>
</gene>
<evidence type="ECO:0000256" key="3">
    <source>
        <dbReference type="ARBA" id="ARBA00022801"/>
    </source>
</evidence>
<keyword evidence="4" id="KW-0106">Calcium</keyword>
<reference evidence="8 9" key="1">
    <citation type="submission" date="2019-04" db="EMBL/GenBank/DDBJ databases">
        <authorList>
            <person name="Van Vliet M D."/>
        </authorList>
    </citation>
    <scope>NUCLEOTIDE SEQUENCE [LARGE SCALE GENOMIC DNA]</scope>
    <source>
        <strain evidence="8 9">F1</strain>
    </source>
</reference>
<comment type="similarity">
    <text evidence="1">Belongs to the sulfatase family.</text>
</comment>
<feature type="region of interest" description="Disordered" evidence="5">
    <location>
        <begin position="515"/>
        <end position="537"/>
    </location>
</feature>
<protein>
    <submittedName>
        <fullName evidence="8">Arylsulfatase</fullName>
    </submittedName>
</protein>
<dbReference type="PANTHER" id="PTHR42693:SF53">
    <property type="entry name" value="ENDO-4-O-SULFATASE"/>
    <property type="match status" value="1"/>
</dbReference>
<dbReference type="AlphaFoldDB" id="A0A6C2U044"/>
<dbReference type="InterPro" id="IPR024607">
    <property type="entry name" value="Sulfatase_CS"/>
</dbReference>
<dbReference type="Gene3D" id="3.40.720.10">
    <property type="entry name" value="Alkaline Phosphatase, subunit A"/>
    <property type="match status" value="1"/>
</dbReference>
<evidence type="ECO:0000256" key="1">
    <source>
        <dbReference type="ARBA" id="ARBA00008779"/>
    </source>
</evidence>
<dbReference type="EMBL" id="CAAHFG010000001">
    <property type="protein sequence ID" value="VGO13320.1"/>
    <property type="molecule type" value="Genomic_DNA"/>
</dbReference>
<keyword evidence="2" id="KW-0479">Metal-binding</keyword>
<proteinExistence type="inferred from homology"/>
<dbReference type="Pfam" id="PF00884">
    <property type="entry name" value="Sulfatase"/>
    <property type="match status" value="1"/>
</dbReference>
<dbReference type="PANTHER" id="PTHR42693">
    <property type="entry name" value="ARYLSULFATASE FAMILY MEMBER"/>
    <property type="match status" value="1"/>
</dbReference>
<dbReference type="InterPro" id="IPR050738">
    <property type="entry name" value="Sulfatase"/>
</dbReference>
<evidence type="ECO:0000313" key="9">
    <source>
        <dbReference type="Proteomes" id="UP000366872"/>
    </source>
</evidence>
<dbReference type="InterPro" id="IPR000917">
    <property type="entry name" value="Sulfatase_N"/>
</dbReference>
<evidence type="ECO:0000256" key="2">
    <source>
        <dbReference type="ARBA" id="ARBA00022723"/>
    </source>
</evidence>
<name>A0A6C2U044_PONDE</name>
<feature type="signal peptide" evidence="6">
    <location>
        <begin position="1"/>
        <end position="18"/>
    </location>
</feature>
<dbReference type="Proteomes" id="UP000366872">
    <property type="component" value="Unassembled WGS sequence"/>
</dbReference>
<dbReference type="InterPro" id="IPR017850">
    <property type="entry name" value="Alkaline_phosphatase_core_sf"/>
</dbReference>
<dbReference type="PROSITE" id="PS00149">
    <property type="entry name" value="SULFATASE_2"/>
    <property type="match status" value="1"/>
</dbReference>
<feature type="chain" id="PRO_5028802790" evidence="6">
    <location>
        <begin position="19"/>
        <end position="537"/>
    </location>
</feature>
<sequence length="537" mass="59989">MKHWLTMLCMLMGLGSFAERPNVMIVLFDDLGFSDLGCYGGEIPTPNIDRLGNNGLRFTRMTNSARCCPSRASLMTGLHPGQTGIPNFGGALVEDCATLGEVMRGAGYQTYAVGKWHVGHVPTDRGFDEFYGYPAGHSQDQWSPGKYVRLPKGREPEIKVKDFYATDVFTEYALEFLKQAEKKDTPWFMYLAHSSPHFPLQAPIESVKPFVDTYRKGWDVLRSERFEKLKRIGLAEGEGWALTDRSVVPVEQNNQIANGYSGEPNPAWNDLDTDLREDLAHRMALYAAMVRHVDDGIGRIVEQLKKTGDYENTVIMVLSDNGACYEWGPLGFDKHSRAGITKLHTVAELETIGGPGSYISGGSAWANLCNTPFRMYKHYCHEGGIVTPFIVHWPKGVEAPGRWVRDSAHIVDIMSTMVDVSGARYPESVQPMEGVSLAPLFRPGNALNSRTLCYQHFGARAIQKGTWKMVKGNDRYPNKNWELFDLSADPCETKDLAAKHPELVATLEREWDAWAKRTKAMGSGNKPKKNGNKKKKG</sequence>
<evidence type="ECO:0000256" key="5">
    <source>
        <dbReference type="SAM" id="MobiDB-lite"/>
    </source>
</evidence>
<keyword evidence="9" id="KW-1185">Reference proteome</keyword>
<accession>A0A6C2U044</accession>
<feature type="compositionally biased region" description="Basic residues" evidence="5">
    <location>
        <begin position="526"/>
        <end position="537"/>
    </location>
</feature>
<organism evidence="8 9">
    <name type="scientific">Pontiella desulfatans</name>
    <dbReference type="NCBI Taxonomy" id="2750659"/>
    <lineage>
        <taxon>Bacteria</taxon>
        <taxon>Pseudomonadati</taxon>
        <taxon>Kiritimatiellota</taxon>
        <taxon>Kiritimatiellia</taxon>
        <taxon>Kiritimatiellales</taxon>
        <taxon>Pontiellaceae</taxon>
        <taxon>Pontiella</taxon>
    </lineage>
</organism>
<dbReference type="Gene3D" id="3.30.1120.10">
    <property type="match status" value="1"/>
</dbReference>
<dbReference type="CDD" id="cd16025">
    <property type="entry name" value="PAS_like"/>
    <property type="match status" value="1"/>
</dbReference>
<dbReference type="SUPFAM" id="SSF53649">
    <property type="entry name" value="Alkaline phosphatase-like"/>
    <property type="match status" value="1"/>
</dbReference>
<keyword evidence="3" id="KW-0378">Hydrolase</keyword>
<evidence type="ECO:0000256" key="6">
    <source>
        <dbReference type="SAM" id="SignalP"/>
    </source>
</evidence>
<evidence type="ECO:0000259" key="7">
    <source>
        <dbReference type="Pfam" id="PF00884"/>
    </source>
</evidence>
<evidence type="ECO:0000313" key="8">
    <source>
        <dbReference type="EMBL" id="VGO13320.1"/>
    </source>
</evidence>
<evidence type="ECO:0000256" key="4">
    <source>
        <dbReference type="ARBA" id="ARBA00022837"/>
    </source>
</evidence>
<keyword evidence="6" id="KW-0732">Signal</keyword>
<dbReference type="GO" id="GO:0046872">
    <property type="term" value="F:metal ion binding"/>
    <property type="evidence" value="ECO:0007669"/>
    <property type="project" value="UniProtKB-KW"/>
</dbReference>